<dbReference type="Proteomes" id="UP000037392">
    <property type="component" value="Unassembled WGS sequence"/>
</dbReference>
<evidence type="ECO:0000256" key="1">
    <source>
        <dbReference type="ARBA" id="ARBA00004651"/>
    </source>
</evidence>
<keyword evidence="6 7" id="KW-0472">Membrane</keyword>
<dbReference type="EMBL" id="ADLK01000022">
    <property type="protein sequence ID" value="KMW18731.1"/>
    <property type="molecule type" value="Genomic_DNA"/>
</dbReference>
<feature type="domain" description="ABC transmembrane type-1" evidence="8">
    <location>
        <begin position="86"/>
        <end position="300"/>
    </location>
</feature>
<comment type="subcellular location">
    <subcellularLocation>
        <location evidence="1 7">Cell membrane</location>
        <topology evidence="1 7">Multi-pass membrane protein</topology>
    </subcellularLocation>
</comment>
<evidence type="ECO:0000313" key="9">
    <source>
        <dbReference type="EMBL" id="KMW18731.1"/>
    </source>
</evidence>
<name>A0A0J9C2S6_9FIRM</name>
<evidence type="ECO:0000256" key="4">
    <source>
        <dbReference type="ARBA" id="ARBA00022692"/>
    </source>
</evidence>
<keyword evidence="2 7" id="KW-0813">Transport</keyword>
<dbReference type="OrthoDB" id="9761387at2"/>
<keyword evidence="4 7" id="KW-0812">Transmembrane</keyword>
<organism evidence="9 10">
    <name type="scientific">[Clostridium] citroniae WAL-19142</name>
    <dbReference type="NCBI Taxonomy" id="742734"/>
    <lineage>
        <taxon>Bacteria</taxon>
        <taxon>Bacillati</taxon>
        <taxon>Bacillota</taxon>
        <taxon>Clostridia</taxon>
        <taxon>Lachnospirales</taxon>
        <taxon>Lachnospiraceae</taxon>
        <taxon>Enterocloster</taxon>
    </lineage>
</organism>
<keyword evidence="3" id="KW-1003">Cell membrane</keyword>
<protein>
    <recommendedName>
        <fullName evidence="8">ABC transmembrane type-1 domain-containing protein</fullName>
    </recommendedName>
</protein>
<dbReference type="PANTHER" id="PTHR43005">
    <property type="entry name" value="BLR7065 PROTEIN"/>
    <property type="match status" value="1"/>
</dbReference>
<proteinExistence type="inferred from homology"/>
<dbReference type="Pfam" id="PF00528">
    <property type="entry name" value="BPD_transp_1"/>
    <property type="match status" value="1"/>
</dbReference>
<dbReference type="GO" id="GO:0005886">
    <property type="term" value="C:plasma membrane"/>
    <property type="evidence" value="ECO:0007669"/>
    <property type="project" value="UniProtKB-SubCell"/>
</dbReference>
<dbReference type="InterPro" id="IPR000515">
    <property type="entry name" value="MetI-like"/>
</dbReference>
<evidence type="ECO:0000256" key="6">
    <source>
        <dbReference type="ARBA" id="ARBA00023136"/>
    </source>
</evidence>
<reference evidence="9 10" key="1">
    <citation type="submission" date="2011-04" db="EMBL/GenBank/DDBJ databases">
        <title>The Genome Sequence of Clostridium citroniae WAL-19142.</title>
        <authorList>
            <consortium name="The Broad Institute Genome Sequencing Platform"/>
            <person name="Earl A."/>
            <person name="Ward D."/>
            <person name="Feldgarden M."/>
            <person name="Gevers D."/>
            <person name="Warren Y.A."/>
            <person name="Tyrrell K.L."/>
            <person name="Citron D.M."/>
            <person name="Goldstein E.J."/>
            <person name="Daigneault M."/>
            <person name="Allen-Vercoe E."/>
            <person name="Young S.K."/>
            <person name="Zeng Q."/>
            <person name="Gargeya S."/>
            <person name="Fitzgerald M."/>
            <person name="Haas B."/>
            <person name="Abouelleil A."/>
            <person name="Alvarado L."/>
            <person name="Arachchi H.M."/>
            <person name="Berlin A."/>
            <person name="Brown A."/>
            <person name="Chapman S.B."/>
            <person name="Chen Z."/>
            <person name="Dunbar C."/>
            <person name="Freedman E."/>
            <person name="Gearin G."/>
            <person name="Gellesch M."/>
            <person name="Goldberg J."/>
            <person name="Griggs A."/>
            <person name="Gujja S."/>
            <person name="Heilman E.R."/>
            <person name="Heiman D."/>
            <person name="Howarth C."/>
            <person name="Larson L."/>
            <person name="Lui A."/>
            <person name="MacDonald P.J."/>
            <person name="Mehta T."/>
            <person name="Montmayeur A."/>
            <person name="Murphy C."/>
            <person name="Neiman D."/>
            <person name="Pearson M."/>
            <person name="Priest M."/>
            <person name="Roberts A."/>
            <person name="Saif S."/>
            <person name="Shea T."/>
            <person name="Shenoy N."/>
            <person name="Sisk P."/>
            <person name="Stolte C."/>
            <person name="Sykes S."/>
            <person name="White J."/>
            <person name="Yandava C."/>
            <person name="Wortman J."/>
            <person name="Nusbaum C."/>
            <person name="Birren B."/>
        </authorList>
    </citation>
    <scope>NUCLEOTIDE SEQUENCE [LARGE SCALE GENOMIC DNA]</scope>
    <source>
        <strain evidence="9 10">WAL-19142</strain>
    </source>
</reference>
<gene>
    <name evidence="9" type="ORF">HMPREF9470_02835</name>
</gene>
<accession>A0A0J9C2S6</accession>
<dbReference type="Gene3D" id="1.10.3720.10">
    <property type="entry name" value="MetI-like"/>
    <property type="match status" value="1"/>
</dbReference>
<keyword evidence="5 7" id="KW-1133">Transmembrane helix</keyword>
<comment type="similarity">
    <text evidence="7">Belongs to the binding-protein-dependent transport system permease family.</text>
</comment>
<dbReference type="PROSITE" id="PS50928">
    <property type="entry name" value="ABC_TM1"/>
    <property type="match status" value="1"/>
</dbReference>
<evidence type="ECO:0000256" key="5">
    <source>
        <dbReference type="ARBA" id="ARBA00022989"/>
    </source>
</evidence>
<dbReference type="CDD" id="cd06261">
    <property type="entry name" value="TM_PBP2"/>
    <property type="match status" value="1"/>
</dbReference>
<evidence type="ECO:0000256" key="2">
    <source>
        <dbReference type="ARBA" id="ARBA00022448"/>
    </source>
</evidence>
<evidence type="ECO:0000256" key="7">
    <source>
        <dbReference type="RuleBase" id="RU363032"/>
    </source>
</evidence>
<evidence type="ECO:0000313" key="10">
    <source>
        <dbReference type="Proteomes" id="UP000037392"/>
    </source>
</evidence>
<dbReference type="PATRIC" id="fig|742734.4.peg.3037"/>
<comment type="caution">
    <text evidence="9">The sequence shown here is derived from an EMBL/GenBank/DDBJ whole genome shotgun (WGS) entry which is preliminary data.</text>
</comment>
<dbReference type="PANTHER" id="PTHR43005:SF2">
    <property type="entry name" value="INTEGRAL MEMBRANE SUGAR TRANSPORT PROTEIN"/>
    <property type="match status" value="1"/>
</dbReference>
<dbReference type="AlphaFoldDB" id="A0A0J9C2S6"/>
<feature type="transmembrane region" description="Helical" evidence="7">
    <location>
        <begin position="25"/>
        <end position="47"/>
    </location>
</feature>
<dbReference type="GO" id="GO:0055085">
    <property type="term" value="P:transmembrane transport"/>
    <property type="evidence" value="ECO:0007669"/>
    <property type="project" value="InterPro"/>
</dbReference>
<dbReference type="InterPro" id="IPR035906">
    <property type="entry name" value="MetI-like_sf"/>
</dbReference>
<evidence type="ECO:0000256" key="3">
    <source>
        <dbReference type="ARBA" id="ARBA00022475"/>
    </source>
</evidence>
<feature type="transmembrane region" description="Helical" evidence="7">
    <location>
        <begin position="279"/>
        <end position="301"/>
    </location>
</feature>
<dbReference type="SUPFAM" id="SSF161098">
    <property type="entry name" value="MetI-like"/>
    <property type="match status" value="1"/>
</dbReference>
<evidence type="ECO:0000259" key="8">
    <source>
        <dbReference type="PROSITE" id="PS50928"/>
    </source>
</evidence>
<feature type="transmembrane region" description="Helical" evidence="7">
    <location>
        <begin position="92"/>
        <end position="111"/>
    </location>
</feature>
<feature type="transmembrane region" description="Helical" evidence="7">
    <location>
        <begin position="123"/>
        <end position="144"/>
    </location>
</feature>
<sequence>MKNARNVVAAKGGRMKNDGALRTQLFPYLLVAPTVILILSFLVYPIARVFYLSFQNYDLTQAWKDGFAGFKNYQKLFHDGKFYSSLTITAKWVLTQVVGQLVLGTVVALLLNQKFKGRGFARAISLVPWAVSGVLVTMLWTLMYDQSSGLINDMLMKSGIISKKVAWLADSRTFFPAVNIAELWRGVPFFAINILAALQSIPADVYESSAIDGCGPVKNFFYITLPYLKESIIFATLLRGIWEFNSIDMIFTMTNGGPMDKTTTLPIYMMKTAIIKGNYGYGSTIGVIAFLILLVFAVFYIKVSGFGGEENE</sequence>